<name>A0ABD1I307_SALDI</name>
<feature type="signal peptide" evidence="2">
    <location>
        <begin position="1"/>
        <end position="22"/>
    </location>
</feature>
<comment type="caution">
    <text evidence="3">The sequence shown here is derived from an EMBL/GenBank/DDBJ whole genome shotgun (WGS) entry which is preliminary data.</text>
</comment>
<sequence>MASTRFVSTLLVFFLLLSASAARVPLATANEAYMQLFRRKLGFNRVEFELYKRRSMKVGSDRVAPGGPDPQHHHIAPISP</sequence>
<protein>
    <recommendedName>
        <fullName evidence="5">CLAVATA3/ESR (CLE)-related protein 6</fullName>
    </recommendedName>
</protein>
<feature type="region of interest" description="Disordered" evidence="1">
    <location>
        <begin position="59"/>
        <end position="80"/>
    </location>
</feature>
<reference evidence="3 4" key="1">
    <citation type="submission" date="2024-06" db="EMBL/GenBank/DDBJ databases">
        <title>A chromosome level genome sequence of Diviner's sage (Salvia divinorum).</title>
        <authorList>
            <person name="Ford S.A."/>
            <person name="Ro D.-K."/>
            <person name="Ness R.W."/>
            <person name="Phillips M.A."/>
        </authorList>
    </citation>
    <scope>NUCLEOTIDE SEQUENCE [LARGE SCALE GENOMIC DNA]</scope>
    <source>
        <strain evidence="3">SAF-2024a</strain>
        <tissue evidence="3">Leaf</tissue>
    </source>
</reference>
<evidence type="ECO:0000256" key="2">
    <source>
        <dbReference type="SAM" id="SignalP"/>
    </source>
</evidence>
<evidence type="ECO:0008006" key="5">
    <source>
        <dbReference type="Google" id="ProtNLM"/>
    </source>
</evidence>
<dbReference type="Proteomes" id="UP001567538">
    <property type="component" value="Unassembled WGS sequence"/>
</dbReference>
<evidence type="ECO:0000313" key="3">
    <source>
        <dbReference type="EMBL" id="KAL1562772.1"/>
    </source>
</evidence>
<dbReference type="AlphaFoldDB" id="A0ABD1I307"/>
<keyword evidence="4" id="KW-1185">Reference proteome</keyword>
<evidence type="ECO:0000313" key="4">
    <source>
        <dbReference type="Proteomes" id="UP001567538"/>
    </source>
</evidence>
<organism evidence="3 4">
    <name type="scientific">Salvia divinorum</name>
    <name type="common">Maria pastora</name>
    <name type="synonym">Diviner's sage</name>
    <dbReference type="NCBI Taxonomy" id="28513"/>
    <lineage>
        <taxon>Eukaryota</taxon>
        <taxon>Viridiplantae</taxon>
        <taxon>Streptophyta</taxon>
        <taxon>Embryophyta</taxon>
        <taxon>Tracheophyta</taxon>
        <taxon>Spermatophyta</taxon>
        <taxon>Magnoliopsida</taxon>
        <taxon>eudicotyledons</taxon>
        <taxon>Gunneridae</taxon>
        <taxon>Pentapetalae</taxon>
        <taxon>asterids</taxon>
        <taxon>lamiids</taxon>
        <taxon>Lamiales</taxon>
        <taxon>Lamiaceae</taxon>
        <taxon>Nepetoideae</taxon>
        <taxon>Mentheae</taxon>
        <taxon>Salviinae</taxon>
        <taxon>Salvia</taxon>
        <taxon>Salvia subgen. Calosphace</taxon>
    </lineage>
</organism>
<feature type="chain" id="PRO_5044806021" description="CLAVATA3/ESR (CLE)-related protein 6" evidence="2">
    <location>
        <begin position="23"/>
        <end position="80"/>
    </location>
</feature>
<evidence type="ECO:0000256" key="1">
    <source>
        <dbReference type="SAM" id="MobiDB-lite"/>
    </source>
</evidence>
<gene>
    <name evidence="3" type="ORF">AAHA92_05313</name>
</gene>
<dbReference type="EMBL" id="JBEAFC010000003">
    <property type="protein sequence ID" value="KAL1562772.1"/>
    <property type="molecule type" value="Genomic_DNA"/>
</dbReference>
<accession>A0ABD1I307</accession>
<proteinExistence type="predicted"/>
<keyword evidence="2" id="KW-0732">Signal</keyword>